<accession>A0A6B8TDH5</accession>
<dbReference type="AlphaFoldDB" id="A0A6B8TDH5"/>
<evidence type="ECO:0000313" key="2">
    <source>
        <dbReference type="Proteomes" id="UP000426857"/>
    </source>
</evidence>
<name>A0A6B8TDH5_9CORY</name>
<evidence type="ECO:0000313" key="1">
    <source>
        <dbReference type="EMBL" id="QGS33958.1"/>
    </source>
</evidence>
<reference evidence="1 2" key="1">
    <citation type="submission" date="2019-11" db="EMBL/GenBank/DDBJ databases">
        <title>FDA dAtabase for Regulatory Grade micrObial Sequences (FDA-ARGOS): Supporting development and validation of Infectious Disease Dx tests.</title>
        <authorList>
            <person name="Kerrigan L."/>
            <person name="Long C."/>
            <person name="Tallon L."/>
            <person name="Sadzewicz L."/>
            <person name="Vavikolanu K."/>
            <person name="Mehta A."/>
            <person name="Aluvathingal J."/>
            <person name="Nadendla S."/>
            <person name="Yan Y."/>
            <person name="Sichtig H."/>
        </authorList>
    </citation>
    <scope>NUCLEOTIDE SEQUENCE [LARGE SCALE GENOMIC DNA]</scope>
    <source>
        <strain evidence="1 2">FDAARGOS_674</strain>
    </source>
</reference>
<protein>
    <submittedName>
        <fullName evidence="1">Uncharacterized protein</fullName>
    </submittedName>
</protein>
<dbReference type="KEGG" id="cxe:FOB82_02360"/>
<dbReference type="RefSeq" id="WP_155867689.1">
    <property type="nucleotide sequence ID" value="NZ_CP046322.1"/>
</dbReference>
<dbReference type="Proteomes" id="UP000426857">
    <property type="component" value="Chromosome"/>
</dbReference>
<dbReference type="EMBL" id="CP046322">
    <property type="protein sequence ID" value="QGS33958.1"/>
    <property type="molecule type" value="Genomic_DNA"/>
</dbReference>
<sequence>MKYKIRPGAKMQWCEGLNSTVVRIMDEQGRALSDLDWIDAEQELTPAILAVALRHGQIADDGIFVDMADVQTVNEVDSALSAAGELQRINRENPSMKNLHEPGRLSEVSADTLKTVQGRADRLLEADVRPELEEHWKNLGGSVDLVV</sequence>
<gene>
    <name evidence="1" type="ORF">FOB82_02360</name>
</gene>
<proteinExistence type="predicted"/>
<organism evidence="1 2">
    <name type="scientific">Corynebacterium xerosis</name>
    <dbReference type="NCBI Taxonomy" id="1725"/>
    <lineage>
        <taxon>Bacteria</taxon>
        <taxon>Bacillati</taxon>
        <taxon>Actinomycetota</taxon>
        <taxon>Actinomycetes</taxon>
        <taxon>Mycobacteriales</taxon>
        <taxon>Corynebacteriaceae</taxon>
        <taxon>Corynebacterium</taxon>
    </lineage>
</organism>